<organism evidence="1 2">
    <name type="scientific">Actinocrispum wychmicini</name>
    <dbReference type="NCBI Taxonomy" id="1213861"/>
    <lineage>
        <taxon>Bacteria</taxon>
        <taxon>Bacillati</taxon>
        <taxon>Actinomycetota</taxon>
        <taxon>Actinomycetes</taxon>
        <taxon>Pseudonocardiales</taxon>
        <taxon>Pseudonocardiaceae</taxon>
        <taxon>Actinocrispum</taxon>
    </lineage>
</organism>
<proteinExistence type="predicted"/>
<keyword evidence="2" id="KW-1185">Reference proteome</keyword>
<evidence type="ECO:0000313" key="2">
    <source>
        <dbReference type="Proteomes" id="UP000295680"/>
    </source>
</evidence>
<dbReference type="RefSeq" id="WP_132114119.1">
    <property type="nucleotide sequence ID" value="NZ_SLWS01000002.1"/>
</dbReference>
<evidence type="ECO:0000313" key="1">
    <source>
        <dbReference type="EMBL" id="TCO62388.1"/>
    </source>
</evidence>
<reference evidence="1 2" key="1">
    <citation type="submission" date="2019-03" db="EMBL/GenBank/DDBJ databases">
        <title>Genomic Encyclopedia of Type Strains, Phase IV (KMG-IV): sequencing the most valuable type-strain genomes for metagenomic binning, comparative biology and taxonomic classification.</title>
        <authorList>
            <person name="Goeker M."/>
        </authorList>
    </citation>
    <scope>NUCLEOTIDE SEQUENCE [LARGE SCALE GENOMIC DNA]</scope>
    <source>
        <strain evidence="1 2">DSM 45934</strain>
    </source>
</reference>
<sequence>METLIGFAVGFFVGTQYGRDGIAKLKESWDAVSTNPEVHQLIRTGASMAGSAVRQVMSGGAGAMIGEVTDMITRKASEMTGTNVRPAA</sequence>
<accession>A0A4R2JY84</accession>
<dbReference type="OrthoDB" id="5125216at2"/>
<dbReference type="EMBL" id="SLWS01000002">
    <property type="protein sequence ID" value="TCO62388.1"/>
    <property type="molecule type" value="Genomic_DNA"/>
</dbReference>
<name>A0A4R2JY84_9PSEU</name>
<gene>
    <name evidence="1" type="ORF">EV192_102526</name>
</gene>
<dbReference type="Proteomes" id="UP000295680">
    <property type="component" value="Unassembled WGS sequence"/>
</dbReference>
<protein>
    <submittedName>
        <fullName evidence="1">Uncharacterized protein</fullName>
    </submittedName>
</protein>
<dbReference type="AlphaFoldDB" id="A0A4R2JY84"/>
<comment type="caution">
    <text evidence="1">The sequence shown here is derived from an EMBL/GenBank/DDBJ whole genome shotgun (WGS) entry which is preliminary data.</text>
</comment>